<dbReference type="PANTHER" id="PTHR43283">
    <property type="entry name" value="BETA-LACTAMASE-RELATED"/>
    <property type="match status" value="1"/>
</dbReference>
<keyword evidence="2" id="KW-0378">Hydrolase</keyword>
<dbReference type="InterPro" id="IPR001466">
    <property type="entry name" value="Beta-lactam-related"/>
</dbReference>
<protein>
    <submittedName>
        <fullName evidence="2">Serine hydrolase</fullName>
    </submittedName>
</protein>
<reference evidence="2 3" key="1">
    <citation type="submission" date="2019-11" db="EMBL/GenBank/DDBJ databases">
        <title>Draft genome sequences of five Paenibacillus species of dairy origin.</title>
        <authorList>
            <person name="Olajide A.M."/>
            <person name="Chen S."/>
            <person name="Lapointe G."/>
        </authorList>
    </citation>
    <scope>NUCLEOTIDE SEQUENCE [LARGE SCALE GENOMIC DNA]</scope>
    <source>
        <strain evidence="2 3">12CR55</strain>
    </source>
</reference>
<comment type="caution">
    <text evidence="2">The sequence shown here is derived from an EMBL/GenBank/DDBJ whole genome shotgun (WGS) entry which is preliminary data.</text>
</comment>
<dbReference type="OrthoDB" id="2356735at2"/>
<dbReference type="GO" id="GO:0016787">
    <property type="term" value="F:hydrolase activity"/>
    <property type="evidence" value="ECO:0007669"/>
    <property type="project" value="UniProtKB-KW"/>
</dbReference>
<accession>A0A7X3CLT3</accession>
<proteinExistence type="predicted"/>
<dbReference type="SUPFAM" id="SSF56601">
    <property type="entry name" value="beta-lactamase/transpeptidase-like"/>
    <property type="match status" value="1"/>
</dbReference>
<dbReference type="Gene3D" id="3.40.710.10">
    <property type="entry name" value="DD-peptidase/beta-lactamase superfamily"/>
    <property type="match status" value="1"/>
</dbReference>
<evidence type="ECO:0000259" key="1">
    <source>
        <dbReference type="Pfam" id="PF00144"/>
    </source>
</evidence>
<gene>
    <name evidence="2" type="ORF">GNP95_00650</name>
</gene>
<feature type="domain" description="Beta-lactamase-related" evidence="1">
    <location>
        <begin position="27"/>
        <end position="321"/>
    </location>
</feature>
<dbReference type="RefSeq" id="WP_155609010.1">
    <property type="nucleotide sequence ID" value="NZ_WNZW01000001.1"/>
</dbReference>
<dbReference type="AlphaFoldDB" id="A0A7X3CLT3"/>
<dbReference type="Proteomes" id="UP000447876">
    <property type="component" value="Unassembled WGS sequence"/>
</dbReference>
<organism evidence="2 3">
    <name type="scientific">Paenibacillus woosongensis</name>
    <dbReference type="NCBI Taxonomy" id="307580"/>
    <lineage>
        <taxon>Bacteria</taxon>
        <taxon>Bacillati</taxon>
        <taxon>Bacillota</taxon>
        <taxon>Bacilli</taxon>
        <taxon>Bacillales</taxon>
        <taxon>Paenibacillaceae</taxon>
        <taxon>Paenibacillus</taxon>
    </lineage>
</organism>
<evidence type="ECO:0000313" key="3">
    <source>
        <dbReference type="Proteomes" id="UP000447876"/>
    </source>
</evidence>
<sequence length="343" mass="38293">MAEFIAAEISNSVGEFNELNSHVLDTQKQLKCTAAAVFVIQDDRLVNEWYSGRHSESASSRAVDARTQFNVASVRKTYLAFAISLLIEKGLIRRLDDDISSYANVAAEAVKGITIRHCLTHTHGLESQEGELTRSFLPGENWAYNNNGIALLTEMVRDLTGKPLAEFLQKELFAPIGLAETGWRTECHEHLIYNYYQDKNNWVGPNDSPAGEQSNLFVSARELAIWGNLHLNRGRFRGEQVFPQSIFDRITSIQTLAGLAPHLPRQGFIWWLQSVTPLNQIGERVPAGSFQVLGITGCTCLVIPKHRAVAVRMYNALSNPEGYDYLQDIRQFGDLVAEALQGS</sequence>
<dbReference type="InterPro" id="IPR050789">
    <property type="entry name" value="Diverse_Enzym_Activities"/>
</dbReference>
<name>A0A7X3CLT3_9BACL</name>
<dbReference type="PANTHER" id="PTHR43283:SF7">
    <property type="entry name" value="BETA-LACTAMASE-RELATED DOMAIN-CONTAINING PROTEIN"/>
    <property type="match status" value="1"/>
</dbReference>
<dbReference type="InterPro" id="IPR012338">
    <property type="entry name" value="Beta-lactam/transpept-like"/>
</dbReference>
<dbReference type="Pfam" id="PF00144">
    <property type="entry name" value="Beta-lactamase"/>
    <property type="match status" value="1"/>
</dbReference>
<dbReference type="EMBL" id="WNZW01000001">
    <property type="protein sequence ID" value="MUG43527.1"/>
    <property type="molecule type" value="Genomic_DNA"/>
</dbReference>
<evidence type="ECO:0000313" key="2">
    <source>
        <dbReference type="EMBL" id="MUG43527.1"/>
    </source>
</evidence>